<proteinExistence type="predicted"/>
<dbReference type="Gene3D" id="1.20.1280.50">
    <property type="match status" value="1"/>
</dbReference>
<comment type="caution">
    <text evidence="1">The sequence shown here is derived from an EMBL/GenBank/DDBJ whole genome shotgun (WGS) entry which is preliminary data.</text>
</comment>
<dbReference type="EMBL" id="JBANRG010000013">
    <property type="protein sequence ID" value="KAK7461351.1"/>
    <property type="molecule type" value="Genomic_DNA"/>
</dbReference>
<accession>A0ABR1JM01</accession>
<keyword evidence="2" id="KW-1185">Reference proteome</keyword>
<sequence length="476" mass="54213">MTVVPPVNSLSTEVLFKIFSFHCSKCGLIIATNKDLHIDGPPPIITPTLDLSQTCSRWRSQVTSNPSLWAHMSVDIGHKPSSRVADLIRLYLTRSQPSHLDLKIEAMKDSSFDGDDTDSAPASNLEEPGTLLIFRMLMQETVRCRALAFHMSFDALQVLLRMHDWEEFQNRRMDHLKILEMAHHSDRCPDSMMDKLFQVLGAMPALQSIALPPTFSNHALQSLPVTQLKSVNMRVVNLQWDDVRTVLFQCPKLDHLYIEARLSCILEDGECYPQLDLRPVGNLALRTLSVIAPFKDHPNFSVEDASIIDNVQIIISQCRLLHYLHLSGNFVRAHKLDIDFFAGIRTLEHLSLGMWEQGFKSQLFKNMTVRSGANTFPVLPELIRLDIKVTTKFLRLDRRAPKPGVICDMVESRRRMSEVGSSTNTSHLTKELQHFSLSITNLGKYPFEWVKNFRSDAEFRLRQLANNGLSLELDLQ</sequence>
<organism evidence="1 2">
    <name type="scientific">Marasmiellus scandens</name>
    <dbReference type="NCBI Taxonomy" id="2682957"/>
    <lineage>
        <taxon>Eukaryota</taxon>
        <taxon>Fungi</taxon>
        <taxon>Dikarya</taxon>
        <taxon>Basidiomycota</taxon>
        <taxon>Agaricomycotina</taxon>
        <taxon>Agaricomycetes</taxon>
        <taxon>Agaricomycetidae</taxon>
        <taxon>Agaricales</taxon>
        <taxon>Marasmiineae</taxon>
        <taxon>Omphalotaceae</taxon>
        <taxon>Marasmiellus</taxon>
    </lineage>
</organism>
<dbReference type="InterPro" id="IPR032675">
    <property type="entry name" value="LRR_dom_sf"/>
</dbReference>
<evidence type="ECO:0000313" key="2">
    <source>
        <dbReference type="Proteomes" id="UP001498398"/>
    </source>
</evidence>
<protein>
    <recommendedName>
        <fullName evidence="3">F-box domain-containing protein</fullName>
    </recommendedName>
</protein>
<dbReference type="SUPFAM" id="SSF52047">
    <property type="entry name" value="RNI-like"/>
    <property type="match status" value="1"/>
</dbReference>
<gene>
    <name evidence="1" type="ORF">VKT23_008529</name>
</gene>
<evidence type="ECO:0008006" key="3">
    <source>
        <dbReference type="Google" id="ProtNLM"/>
    </source>
</evidence>
<name>A0ABR1JM01_9AGAR</name>
<dbReference type="Gene3D" id="3.80.10.10">
    <property type="entry name" value="Ribonuclease Inhibitor"/>
    <property type="match status" value="1"/>
</dbReference>
<dbReference type="Proteomes" id="UP001498398">
    <property type="component" value="Unassembled WGS sequence"/>
</dbReference>
<reference evidence="1 2" key="1">
    <citation type="submission" date="2024-01" db="EMBL/GenBank/DDBJ databases">
        <title>A draft genome for the cacao thread blight pathogen Marasmiellus scandens.</title>
        <authorList>
            <person name="Baruah I.K."/>
            <person name="Leung J."/>
            <person name="Bukari Y."/>
            <person name="Amoako-Attah I."/>
            <person name="Meinhardt L.W."/>
            <person name="Bailey B.A."/>
            <person name="Cohen S.P."/>
        </authorList>
    </citation>
    <scope>NUCLEOTIDE SEQUENCE [LARGE SCALE GENOMIC DNA]</scope>
    <source>
        <strain evidence="1 2">GH-19</strain>
    </source>
</reference>
<evidence type="ECO:0000313" key="1">
    <source>
        <dbReference type="EMBL" id="KAK7461351.1"/>
    </source>
</evidence>